<organism evidence="1 2">
    <name type="scientific">Orbilia oligospora</name>
    <name type="common">Nematode-trapping fungus</name>
    <name type="synonym">Arthrobotrys oligospora</name>
    <dbReference type="NCBI Taxonomy" id="2813651"/>
    <lineage>
        <taxon>Eukaryota</taxon>
        <taxon>Fungi</taxon>
        <taxon>Dikarya</taxon>
        <taxon>Ascomycota</taxon>
        <taxon>Pezizomycotina</taxon>
        <taxon>Orbiliomycetes</taxon>
        <taxon>Orbiliales</taxon>
        <taxon>Orbiliaceae</taxon>
        <taxon>Orbilia</taxon>
    </lineage>
</organism>
<reference evidence="1 2" key="1">
    <citation type="submission" date="2019-06" db="EMBL/GenBank/DDBJ databases">
        <authorList>
            <person name="Palmer J.M."/>
        </authorList>
    </citation>
    <scope>NUCLEOTIDE SEQUENCE [LARGE SCALE GENOMIC DNA]</scope>
    <source>
        <strain evidence="1 2">TWF703</strain>
    </source>
</reference>
<gene>
    <name evidence="1" type="ORF">TWF703_001603</name>
</gene>
<evidence type="ECO:0000313" key="2">
    <source>
        <dbReference type="Proteomes" id="UP000480548"/>
    </source>
</evidence>
<sequence length="103" mass="11486">MIGGILRLTNIAIQFAIANYPSPDTQPEKKATSLENMVPRSSINILHLPPSESENACHLNVLVSWYSTSKGRYRTILSPEGIRRRIYIGLGSRDLHLLKAKSV</sequence>
<protein>
    <submittedName>
        <fullName evidence="1">Uncharacterized protein</fullName>
    </submittedName>
</protein>
<dbReference type="EMBL" id="WIQZ01000127">
    <property type="protein sequence ID" value="KAF3121909.1"/>
    <property type="molecule type" value="Genomic_DNA"/>
</dbReference>
<accession>A0A7C8JP43</accession>
<dbReference type="Proteomes" id="UP000480548">
    <property type="component" value="Unassembled WGS sequence"/>
</dbReference>
<proteinExistence type="predicted"/>
<comment type="caution">
    <text evidence="1">The sequence shown here is derived from an EMBL/GenBank/DDBJ whole genome shotgun (WGS) entry which is preliminary data.</text>
</comment>
<dbReference type="AlphaFoldDB" id="A0A7C8JP43"/>
<name>A0A7C8JP43_ORBOL</name>
<evidence type="ECO:0000313" key="1">
    <source>
        <dbReference type="EMBL" id="KAF3121909.1"/>
    </source>
</evidence>